<evidence type="ECO:0000313" key="2">
    <source>
        <dbReference type="Proteomes" id="UP001497382"/>
    </source>
</evidence>
<sequence>MTDQKHGTPESENYRLTCFKYSASASSEQLFCTTKRESSSELALDPYSQSKGCECPIMHTPRRQEILYFKLSPKNQVLDEDCAQQTKVSTIPRKHISVDFLKRF</sequence>
<keyword evidence="2" id="KW-1185">Reference proteome</keyword>
<dbReference type="Proteomes" id="UP001497382">
    <property type="component" value="Unassembled WGS sequence"/>
</dbReference>
<protein>
    <submittedName>
        <fullName evidence="1">Uncharacterized protein</fullName>
    </submittedName>
</protein>
<gene>
    <name evidence="1" type="ORF">LARSCL_LOCUS468</name>
</gene>
<organism evidence="1 2">
    <name type="scientific">Larinioides sclopetarius</name>
    <dbReference type="NCBI Taxonomy" id="280406"/>
    <lineage>
        <taxon>Eukaryota</taxon>
        <taxon>Metazoa</taxon>
        <taxon>Ecdysozoa</taxon>
        <taxon>Arthropoda</taxon>
        <taxon>Chelicerata</taxon>
        <taxon>Arachnida</taxon>
        <taxon>Araneae</taxon>
        <taxon>Araneomorphae</taxon>
        <taxon>Entelegynae</taxon>
        <taxon>Araneoidea</taxon>
        <taxon>Araneidae</taxon>
        <taxon>Larinioides</taxon>
    </lineage>
</organism>
<accession>A0AAV1YUM1</accession>
<name>A0AAV1YUM1_9ARAC</name>
<comment type="caution">
    <text evidence="1">The sequence shown here is derived from an EMBL/GenBank/DDBJ whole genome shotgun (WGS) entry which is preliminary data.</text>
</comment>
<proteinExistence type="predicted"/>
<dbReference type="AlphaFoldDB" id="A0AAV1YUM1"/>
<reference evidence="1 2" key="1">
    <citation type="submission" date="2024-04" db="EMBL/GenBank/DDBJ databases">
        <authorList>
            <person name="Rising A."/>
            <person name="Reimegard J."/>
            <person name="Sonavane S."/>
            <person name="Akerstrom W."/>
            <person name="Nylinder S."/>
            <person name="Hedman E."/>
            <person name="Kallberg Y."/>
        </authorList>
    </citation>
    <scope>NUCLEOTIDE SEQUENCE [LARGE SCALE GENOMIC DNA]</scope>
</reference>
<evidence type="ECO:0000313" key="1">
    <source>
        <dbReference type="EMBL" id="CAL1261559.1"/>
    </source>
</evidence>
<dbReference type="EMBL" id="CAXIEN010000002">
    <property type="protein sequence ID" value="CAL1261559.1"/>
    <property type="molecule type" value="Genomic_DNA"/>
</dbReference>